<dbReference type="Proteomes" id="UP001157186">
    <property type="component" value="Unassembled WGS sequence"/>
</dbReference>
<sequence length="278" mass="31304">MDSNVVKNTSAIDVLKAKHKLTWEEGNYAYFAKFMEAGALEILNQWQLGENTSLLDIGCGAGQTAIPAARKGHKVTGIDIAENTIAIARQRANKEQLDVIFDIGDAELLPYENESFDNVISMFGAMFAPRPERVVQEFFRVLKPGGKLFMVNWRDNSLPARMFKRLSQLAPANQKIESPLLWGDEKTVIKRLHGYFNDIKLTHGVYSQWAFPGSPSDVVSIFKEFFGPVRKAFSQIEDDKAQQLQADIETMFIENCQQQNDVTTIIGGHYLQIIATKQ</sequence>
<protein>
    <recommendedName>
        <fullName evidence="1">Methyltransferase type 11 domain-containing protein</fullName>
    </recommendedName>
</protein>
<gene>
    <name evidence="2" type="ORF">tinsulaeT_32710</name>
</gene>
<dbReference type="PANTHER" id="PTHR43591">
    <property type="entry name" value="METHYLTRANSFERASE"/>
    <property type="match status" value="1"/>
</dbReference>
<dbReference type="SUPFAM" id="SSF53335">
    <property type="entry name" value="S-adenosyl-L-methionine-dependent methyltransferases"/>
    <property type="match status" value="1"/>
</dbReference>
<dbReference type="CDD" id="cd02440">
    <property type="entry name" value="AdoMet_MTases"/>
    <property type="match status" value="1"/>
</dbReference>
<name>A0ABQ6GVF9_9GAMM</name>
<dbReference type="RefSeq" id="WP_284245881.1">
    <property type="nucleotide sequence ID" value="NZ_BSST01000001.1"/>
</dbReference>
<evidence type="ECO:0000313" key="2">
    <source>
        <dbReference type="EMBL" id="GLX79931.1"/>
    </source>
</evidence>
<dbReference type="EMBL" id="BSST01000001">
    <property type="protein sequence ID" value="GLX79931.1"/>
    <property type="molecule type" value="Genomic_DNA"/>
</dbReference>
<proteinExistence type="predicted"/>
<evidence type="ECO:0000313" key="3">
    <source>
        <dbReference type="Proteomes" id="UP001157186"/>
    </source>
</evidence>
<dbReference type="InterPro" id="IPR029063">
    <property type="entry name" value="SAM-dependent_MTases_sf"/>
</dbReference>
<comment type="caution">
    <text evidence="2">The sequence shown here is derived from an EMBL/GenBank/DDBJ whole genome shotgun (WGS) entry which is preliminary data.</text>
</comment>
<accession>A0ABQ6GVF9</accession>
<dbReference type="PANTHER" id="PTHR43591:SF24">
    <property type="entry name" value="2-METHOXY-6-POLYPRENYL-1,4-BENZOQUINOL METHYLASE, MITOCHONDRIAL"/>
    <property type="match status" value="1"/>
</dbReference>
<feature type="domain" description="Methyltransferase type 11" evidence="1">
    <location>
        <begin position="55"/>
        <end position="149"/>
    </location>
</feature>
<organism evidence="2 3">
    <name type="scientific">Thalassotalea insulae</name>
    <dbReference type="NCBI Taxonomy" id="2056778"/>
    <lineage>
        <taxon>Bacteria</taxon>
        <taxon>Pseudomonadati</taxon>
        <taxon>Pseudomonadota</taxon>
        <taxon>Gammaproteobacteria</taxon>
        <taxon>Alteromonadales</taxon>
        <taxon>Colwelliaceae</taxon>
        <taxon>Thalassotalea</taxon>
    </lineage>
</organism>
<evidence type="ECO:0000259" key="1">
    <source>
        <dbReference type="Pfam" id="PF08241"/>
    </source>
</evidence>
<dbReference type="InterPro" id="IPR013216">
    <property type="entry name" value="Methyltransf_11"/>
</dbReference>
<keyword evidence="3" id="KW-1185">Reference proteome</keyword>
<reference evidence="2 3" key="1">
    <citation type="submission" date="2023-03" db="EMBL/GenBank/DDBJ databases">
        <title>Draft genome sequence of Thalassotalea insulae KCTC 62186T.</title>
        <authorList>
            <person name="Sawabe T."/>
        </authorList>
    </citation>
    <scope>NUCLEOTIDE SEQUENCE [LARGE SCALE GENOMIC DNA]</scope>
    <source>
        <strain evidence="2 3">KCTC 62186</strain>
    </source>
</reference>
<dbReference type="Pfam" id="PF08241">
    <property type="entry name" value="Methyltransf_11"/>
    <property type="match status" value="1"/>
</dbReference>
<dbReference type="Gene3D" id="3.40.50.150">
    <property type="entry name" value="Vaccinia Virus protein VP39"/>
    <property type="match status" value="1"/>
</dbReference>